<protein>
    <submittedName>
        <fullName evidence="3">Origin recognition complex subunit 2</fullName>
    </submittedName>
</protein>
<feature type="region of interest" description="Disordered" evidence="1">
    <location>
        <begin position="1"/>
        <end position="56"/>
    </location>
</feature>
<reference evidence="3 4" key="1">
    <citation type="journal article" date="2019" name="Commun. Biol.">
        <title>The bagworm genome reveals a unique fibroin gene that provides high tensile strength.</title>
        <authorList>
            <person name="Kono N."/>
            <person name="Nakamura H."/>
            <person name="Ohtoshi R."/>
            <person name="Tomita M."/>
            <person name="Numata K."/>
            <person name="Arakawa K."/>
        </authorList>
    </citation>
    <scope>NUCLEOTIDE SEQUENCE [LARGE SCALE GENOMIC DNA]</scope>
</reference>
<dbReference type="GO" id="GO:0006260">
    <property type="term" value="P:DNA replication"/>
    <property type="evidence" value="ECO:0007669"/>
    <property type="project" value="UniProtKB-UniRule"/>
</dbReference>
<dbReference type="Pfam" id="PF24882">
    <property type="entry name" value="WHD_ORC2"/>
    <property type="match status" value="1"/>
</dbReference>
<dbReference type="STRING" id="151549.A0A4C1YUX6"/>
<name>A0A4C1YUX6_EUMVA</name>
<feature type="compositionally biased region" description="Acidic residues" evidence="1">
    <location>
        <begin position="14"/>
        <end position="37"/>
    </location>
</feature>
<comment type="caution">
    <text evidence="3">The sequence shown here is derived from an EMBL/GenBank/DDBJ whole genome shotgun (WGS) entry which is preliminary data.</text>
</comment>
<proteinExistence type="predicted"/>
<gene>
    <name evidence="3" type="primary">Orc2</name>
    <name evidence="3" type="ORF">EVAR_56540_1</name>
</gene>
<dbReference type="OrthoDB" id="20198at2759"/>
<dbReference type="PANTHER" id="PTHR14052">
    <property type="entry name" value="ORIGIN RECOGNITION COMPLEX SUBUNIT 2"/>
    <property type="match status" value="1"/>
</dbReference>
<evidence type="ECO:0000313" key="4">
    <source>
        <dbReference type="Proteomes" id="UP000299102"/>
    </source>
</evidence>
<dbReference type="InterPro" id="IPR056773">
    <property type="entry name" value="WHD_ORC2"/>
</dbReference>
<sequence>MERGSKEDSVSDCQESDFSDSDSDSDFVPDTDEDDSESSSTEKEENGDSDHDSSKTPKHLIFLKTDFLKFKPAHSPGHVLTPDKYFLMNSCKKNTVRAAGKVKQFNIHFVDSEGTQESEEHKNKIKDLNKSYEKLFSWWFSDLIEVETSYETSLTQASGGSQLASLRSVYRSLTANAKGIFKIIVQHRLDSQKAPYQGIPFKELYSKSREQFVASSDTALRSQLTEFVDHRIIKMKRTIDGSENVVLILDSNVIQQFMAEQDL</sequence>
<keyword evidence="4" id="KW-1185">Reference proteome</keyword>
<dbReference type="GO" id="GO:0003688">
    <property type="term" value="F:DNA replication origin binding"/>
    <property type="evidence" value="ECO:0007669"/>
    <property type="project" value="UniProtKB-UniRule"/>
</dbReference>
<organism evidence="3 4">
    <name type="scientific">Eumeta variegata</name>
    <name type="common">Bagworm moth</name>
    <name type="synonym">Eumeta japonica</name>
    <dbReference type="NCBI Taxonomy" id="151549"/>
    <lineage>
        <taxon>Eukaryota</taxon>
        <taxon>Metazoa</taxon>
        <taxon>Ecdysozoa</taxon>
        <taxon>Arthropoda</taxon>
        <taxon>Hexapoda</taxon>
        <taxon>Insecta</taxon>
        <taxon>Pterygota</taxon>
        <taxon>Neoptera</taxon>
        <taxon>Endopterygota</taxon>
        <taxon>Lepidoptera</taxon>
        <taxon>Glossata</taxon>
        <taxon>Ditrysia</taxon>
        <taxon>Tineoidea</taxon>
        <taxon>Psychidae</taxon>
        <taxon>Oiketicinae</taxon>
        <taxon>Eumeta</taxon>
    </lineage>
</organism>
<dbReference type="InterPro" id="IPR007220">
    <property type="entry name" value="ORC2"/>
</dbReference>
<accession>A0A4C1YUX6</accession>
<dbReference type="AlphaFoldDB" id="A0A4C1YUX6"/>
<evidence type="ECO:0000256" key="1">
    <source>
        <dbReference type="SAM" id="MobiDB-lite"/>
    </source>
</evidence>
<feature type="compositionally biased region" description="Basic and acidic residues" evidence="1">
    <location>
        <begin position="40"/>
        <end position="55"/>
    </location>
</feature>
<dbReference type="EMBL" id="BGZK01001439">
    <property type="protein sequence ID" value="GBP79948.1"/>
    <property type="molecule type" value="Genomic_DNA"/>
</dbReference>
<evidence type="ECO:0000259" key="2">
    <source>
        <dbReference type="Pfam" id="PF24882"/>
    </source>
</evidence>
<evidence type="ECO:0000313" key="3">
    <source>
        <dbReference type="EMBL" id="GBP79948.1"/>
    </source>
</evidence>
<feature type="domain" description="Origin recognition complex subunit 2 winged-helix" evidence="2">
    <location>
        <begin position="192"/>
        <end position="248"/>
    </location>
</feature>
<dbReference type="GO" id="GO:0005664">
    <property type="term" value="C:nuclear origin of replication recognition complex"/>
    <property type="evidence" value="ECO:0007669"/>
    <property type="project" value="UniProtKB-UniRule"/>
</dbReference>
<dbReference type="PANTHER" id="PTHR14052:SF0">
    <property type="entry name" value="ORIGIN RECOGNITION COMPLEX SUBUNIT 2"/>
    <property type="match status" value="1"/>
</dbReference>
<dbReference type="Proteomes" id="UP000299102">
    <property type="component" value="Unassembled WGS sequence"/>
</dbReference>